<sequence>MPSGFHRLTYTIKFEMLRISLLLLSFTPFCNGYTYAKLFAYDTINVPDYPATASEEDSKQKCDMYRDCSGYSTTQRSENFFFLFNENPVLVFQMLDRNELVRNANNKSIVFLKIGKSLTTCPEMIYDIEMVLRGANGLVVEKRGAECSVPLVAGSGRMINRAIEDKAADYKSSVQTLSRSAICRRVYVTVITKEDPTPCGTTQPCPNSPECRDGFELKDGFCDAI</sequence>
<evidence type="ECO:0000313" key="1">
    <source>
        <dbReference type="EMBL" id="CAD6198700.1"/>
    </source>
</evidence>
<accession>A0A8S1HTK9</accession>
<organism evidence="1 2">
    <name type="scientific">Caenorhabditis auriculariae</name>
    <dbReference type="NCBI Taxonomy" id="2777116"/>
    <lineage>
        <taxon>Eukaryota</taxon>
        <taxon>Metazoa</taxon>
        <taxon>Ecdysozoa</taxon>
        <taxon>Nematoda</taxon>
        <taxon>Chromadorea</taxon>
        <taxon>Rhabditida</taxon>
        <taxon>Rhabditina</taxon>
        <taxon>Rhabditomorpha</taxon>
        <taxon>Rhabditoidea</taxon>
        <taxon>Rhabditidae</taxon>
        <taxon>Peloderinae</taxon>
        <taxon>Caenorhabditis</taxon>
    </lineage>
</organism>
<evidence type="ECO:0000313" key="2">
    <source>
        <dbReference type="Proteomes" id="UP000835052"/>
    </source>
</evidence>
<comment type="caution">
    <text evidence="1">The sequence shown here is derived from an EMBL/GenBank/DDBJ whole genome shotgun (WGS) entry which is preliminary data.</text>
</comment>
<keyword evidence="2" id="KW-1185">Reference proteome</keyword>
<protein>
    <submittedName>
        <fullName evidence="1">Uncharacterized protein</fullName>
    </submittedName>
</protein>
<proteinExistence type="predicted"/>
<dbReference type="AlphaFoldDB" id="A0A8S1HTK9"/>
<dbReference type="EMBL" id="CAJGYM010000135">
    <property type="protein sequence ID" value="CAD6198700.1"/>
    <property type="molecule type" value="Genomic_DNA"/>
</dbReference>
<reference evidence="1" key="1">
    <citation type="submission" date="2020-10" db="EMBL/GenBank/DDBJ databases">
        <authorList>
            <person name="Kikuchi T."/>
        </authorList>
    </citation>
    <scope>NUCLEOTIDE SEQUENCE</scope>
    <source>
        <strain evidence="1">NKZ352</strain>
    </source>
</reference>
<name>A0A8S1HTK9_9PELO</name>
<dbReference type="Proteomes" id="UP000835052">
    <property type="component" value="Unassembled WGS sequence"/>
</dbReference>
<gene>
    <name evidence="1" type="ORF">CAUJ_LOCUS14606</name>
</gene>